<dbReference type="EMBL" id="LRRQ01000143">
    <property type="protein sequence ID" value="OAM88155.1"/>
    <property type="molecule type" value="Genomic_DNA"/>
</dbReference>
<reference evidence="3 4" key="1">
    <citation type="submission" date="2016-01" db="EMBL/GenBank/DDBJ databases">
        <title>High potential of lignocellulose degradation of a new Verrucomicrobia species.</title>
        <authorList>
            <person name="Wang Y."/>
            <person name="Shi Y."/>
            <person name="Qiu Z."/>
            <person name="Liu S."/>
            <person name="Yang H."/>
        </authorList>
    </citation>
    <scope>NUCLEOTIDE SEQUENCE [LARGE SCALE GENOMIC DNA]</scope>
    <source>
        <strain evidence="3 4">TSB47</strain>
    </source>
</reference>
<evidence type="ECO:0000313" key="4">
    <source>
        <dbReference type="Proteomes" id="UP000078486"/>
    </source>
</evidence>
<evidence type="ECO:0000313" key="3">
    <source>
        <dbReference type="EMBL" id="OAM88155.1"/>
    </source>
</evidence>
<keyword evidence="4" id="KW-1185">Reference proteome</keyword>
<dbReference type="AlphaFoldDB" id="A0A178IG89"/>
<feature type="coiled-coil region" evidence="1">
    <location>
        <begin position="62"/>
        <end position="140"/>
    </location>
</feature>
<evidence type="ECO:0000256" key="1">
    <source>
        <dbReference type="SAM" id="Coils"/>
    </source>
</evidence>
<keyword evidence="2" id="KW-1133">Transmembrane helix</keyword>
<comment type="caution">
    <text evidence="3">The sequence shown here is derived from an EMBL/GenBank/DDBJ whole genome shotgun (WGS) entry which is preliminary data.</text>
</comment>
<keyword evidence="2" id="KW-0472">Membrane</keyword>
<evidence type="ECO:0000256" key="2">
    <source>
        <dbReference type="SAM" id="Phobius"/>
    </source>
</evidence>
<dbReference type="Proteomes" id="UP000078486">
    <property type="component" value="Unassembled WGS sequence"/>
</dbReference>
<keyword evidence="1" id="KW-0175">Coiled coil</keyword>
<gene>
    <name evidence="3" type="ORF">AW736_18425</name>
</gene>
<organism evidence="3 4">
    <name type="scientific">Termitidicoccus mucosus</name>
    <dbReference type="NCBI Taxonomy" id="1184151"/>
    <lineage>
        <taxon>Bacteria</taxon>
        <taxon>Pseudomonadati</taxon>
        <taxon>Verrucomicrobiota</taxon>
        <taxon>Opitutia</taxon>
        <taxon>Opitutales</taxon>
        <taxon>Opitutaceae</taxon>
        <taxon>Termitidicoccus</taxon>
    </lineage>
</organism>
<feature type="transmembrane region" description="Helical" evidence="2">
    <location>
        <begin position="6"/>
        <end position="22"/>
    </location>
</feature>
<sequence>MKKLYFIIPIVACGIFYIFYAQKKDGIEAAEHARQEQIAKDIAERRRLENQKREEAYKDAVAASEQRRIEREKRTAEEQANAELKEKVTDARDLAYRERDRQMGQVRKLKEAISEEKAALDKLTEQINLQQIQIDYLKSETQKVTQTKAVFEQTLIKINAAEKAAADAARLAAQQKKS</sequence>
<protein>
    <submittedName>
        <fullName evidence="3">Uncharacterized protein</fullName>
    </submittedName>
</protein>
<name>A0A178IG89_9BACT</name>
<proteinExistence type="predicted"/>
<accession>A0A178IG89</accession>
<keyword evidence="2" id="KW-0812">Transmembrane</keyword>
<dbReference type="RefSeq" id="WP_068771776.1">
    <property type="nucleotide sequence ID" value="NZ_CP109796.1"/>
</dbReference>
<dbReference type="STRING" id="1184151.AW736_18425"/>